<dbReference type="RefSeq" id="WP_139630851.1">
    <property type="nucleotide sequence ID" value="NZ_VDLX02000004.1"/>
</dbReference>
<dbReference type="PANTHER" id="PTHR42718">
    <property type="entry name" value="MAJOR FACILITATOR SUPERFAMILY MULTIDRUG TRANSPORTER MFSC"/>
    <property type="match status" value="1"/>
</dbReference>
<dbReference type="GO" id="GO:0022857">
    <property type="term" value="F:transmembrane transporter activity"/>
    <property type="evidence" value="ECO:0007669"/>
    <property type="project" value="InterPro"/>
</dbReference>
<dbReference type="GO" id="GO:0005886">
    <property type="term" value="C:plasma membrane"/>
    <property type="evidence" value="ECO:0007669"/>
    <property type="project" value="UniProtKB-SubCell"/>
</dbReference>
<keyword evidence="9" id="KW-1185">Reference proteome</keyword>
<organism evidence="8 9">
    <name type="scientific">Nonomuraea phyllanthi</name>
    <dbReference type="NCBI Taxonomy" id="2219224"/>
    <lineage>
        <taxon>Bacteria</taxon>
        <taxon>Bacillati</taxon>
        <taxon>Actinomycetota</taxon>
        <taxon>Actinomycetes</taxon>
        <taxon>Streptosporangiales</taxon>
        <taxon>Streptosporangiaceae</taxon>
        <taxon>Nonomuraea</taxon>
    </lineage>
</organism>
<evidence type="ECO:0000256" key="5">
    <source>
        <dbReference type="ARBA" id="ARBA00022989"/>
    </source>
</evidence>
<evidence type="ECO:0000256" key="2">
    <source>
        <dbReference type="ARBA" id="ARBA00022448"/>
    </source>
</evidence>
<dbReference type="NCBIfam" id="TIGR00711">
    <property type="entry name" value="efflux_EmrB"/>
    <property type="match status" value="1"/>
</dbReference>
<accession>A0A5C4WRC2</accession>
<evidence type="ECO:0000256" key="6">
    <source>
        <dbReference type="ARBA" id="ARBA00023136"/>
    </source>
</evidence>
<dbReference type="OrthoDB" id="9812221at2"/>
<dbReference type="Proteomes" id="UP000312512">
    <property type="component" value="Unassembled WGS sequence"/>
</dbReference>
<dbReference type="Pfam" id="PF07690">
    <property type="entry name" value="MFS_1"/>
    <property type="match status" value="1"/>
</dbReference>
<dbReference type="PANTHER" id="PTHR42718:SF46">
    <property type="entry name" value="BLR6921 PROTEIN"/>
    <property type="match status" value="1"/>
</dbReference>
<dbReference type="InterPro" id="IPR004638">
    <property type="entry name" value="EmrB-like"/>
</dbReference>
<comment type="caution">
    <text evidence="8">The sequence shown here is derived from an EMBL/GenBank/DDBJ whole genome shotgun (WGS) entry which is preliminary data.</text>
</comment>
<comment type="subcellular location">
    <subcellularLocation>
        <location evidence="1">Cell membrane</location>
        <topology evidence="1">Multi-pass membrane protein</topology>
    </subcellularLocation>
</comment>
<evidence type="ECO:0000256" key="4">
    <source>
        <dbReference type="ARBA" id="ARBA00022692"/>
    </source>
</evidence>
<dbReference type="AlphaFoldDB" id="A0A5C4WRC2"/>
<proteinExistence type="predicted"/>
<evidence type="ECO:0000313" key="9">
    <source>
        <dbReference type="Proteomes" id="UP000312512"/>
    </source>
</evidence>
<name>A0A5C4WRC2_9ACTN</name>
<dbReference type="InterPro" id="IPR011701">
    <property type="entry name" value="MFS"/>
</dbReference>
<keyword evidence="5" id="KW-1133">Transmembrane helix</keyword>
<keyword evidence="6" id="KW-0472">Membrane</keyword>
<protein>
    <submittedName>
        <fullName evidence="8">DHA2 family efflux MFS transporter permease subunit</fullName>
    </submittedName>
</protein>
<dbReference type="Gene3D" id="1.20.1250.20">
    <property type="entry name" value="MFS general substrate transporter like domains"/>
    <property type="match status" value="1"/>
</dbReference>
<sequence>MPTKAEAPDPLDPGLVRQAVVLMIGGLASLLNTTIVGVALDGARIALDAGTEQIQWVATAHLLTLAVVVPTMPWALSRVGARVLWRAGLLVFAVASLLCGAAWSVTGLIAFRVLQGIGGGLILPLLQTILATMAGPRRLGRVMALVAVPGQLAPLLGPLLGGVLIDGPGWRWVFWVSVPLSVAALILSWRGLPDSVPTDRRPLDLRGLLLLCPGLAALLYGGTQLTASANGLGGAWPPIALGTALLSGYARRALRRRHPLVDLRLFRDRAFALSCGLMLLAGASIFGPMLLLPLFYQQVRGATGVETGLLLAPLALGTMAALPLAGRLTDRFGPRPLLITGTVVAAASTLPYMIAPATGDPALSIALFLRGAGLGLATVPITTAAYMRMSPEQIPAATTLLSVVQRIGGAFGTALLLAVVARHLDGGGSALQAYAIAFGCTLVLSLIALAPAALLPRREPTPADTSALTEFPRR</sequence>
<evidence type="ECO:0000256" key="1">
    <source>
        <dbReference type="ARBA" id="ARBA00004651"/>
    </source>
</evidence>
<dbReference type="InterPro" id="IPR036259">
    <property type="entry name" value="MFS_trans_sf"/>
</dbReference>
<keyword evidence="3" id="KW-1003">Cell membrane</keyword>
<evidence type="ECO:0000256" key="3">
    <source>
        <dbReference type="ARBA" id="ARBA00022475"/>
    </source>
</evidence>
<gene>
    <name evidence="8" type="ORF">FH608_013785</name>
</gene>
<dbReference type="EMBL" id="VDLX02000004">
    <property type="protein sequence ID" value="KAB8195412.1"/>
    <property type="molecule type" value="Genomic_DNA"/>
</dbReference>
<reference evidence="8 9" key="1">
    <citation type="submission" date="2019-10" db="EMBL/GenBank/DDBJ databases">
        <title>Nonomuraea sp. nov., isolated from Phyllanthus amarus.</title>
        <authorList>
            <person name="Klykleung N."/>
            <person name="Tanasupawat S."/>
        </authorList>
    </citation>
    <scope>NUCLEOTIDE SEQUENCE [LARGE SCALE GENOMIC DNA]</scope>
    <source>
        <strain evidence="8 9">PA1-10</strain>
    </source>
</reference>
<dbReference type="Gene3D" id="1.20.1720.10">
    <property type="entry name" value="Multidrug resistance protein D"/>
    <property type="match status" value="1"/>
</dbReference>
<dbReference type="PROSITE" id="PS50850">
    <property type="entry name" value="MFS"/>
    <property type="match status" value="1"/>
</dbReference>
<evidence type="ECO:0000259" key="7">
    <source>
        <dbReference type="PROSITE" id="PS50850"/>
    </source>
</evidence>
<keyword evidence="2" id="KW-0813">Transport</keyword>
<dbReference type="SUPFAM" id="SSF103473">
    <property type="entry name" value="MFS general substrate transporter"/>
    <property type="match status" value="1"/>
</dbReference>
<feature type="domain" description="Major facilitator superfamily (MFS) profile" evidence="7">
    <location>
        <begin position="18"/>
        <end position="460"/>
    </location>
</feature>
<keyword evidence="4" id="KW-0812">Transmembrane</keyword>
<evidence type="ECO:0000313" key="8">
    <source>
        <dbReference type="EMBL" id="KAB8195412.1"/>
    </source>
</evidence>
<dbReference type="InterPro" id="IPR020846">
    <property type="entry name" value="MFS_dom"/>
</dbReference>